<dbReference type="AlphaFoldDB" id="A0A8R7PEJ9"/>
<proteinExistence type="predicted"/>
<dbReference type="EnsemblPlants" id="TuG1812G0200003028.01.T01">
    <property type="protein sequence ID" value="TuG1812G0200003028.01.T01.cds338151"/>
    <property type="gene ID" value="TuG1812G0200003028.01"/>
</dbReference>
<dbReference type="Gramene" id="TuG1812G0200003028.01.T01">
    <property type="protein sequence ID" value="TuG1812G0200003028.01.T01.cds338151"/>
    <property type="gene ID" value="TuG1812G0200003028.01"/>
</dbReference>
<keyword evidence="2" id="KW-1185">Reference proteome</keyword>
<name>A0A8R7PEJ9_TRIUA</name>
<sequence length="65" mass="7162">GYRQCDGAATAASTTTARRSWCSSPYAALHAVMPPPPNYTKGLTEEKLELMNEPGEVLIRWCYSL</sequence>
<evidence type="ECO:0000313" key="1">
    <source>
        <dbReference type="EnsemblPlants" id="TuG1812G0200003028.01.T01.cds338151"/>
    </source>
</evidence>
<evidence type="ECO:0000313" key="2">
    <source>
        <dbReference type="Proteomes" id="UP000015106"/>
    </source>
</evidence>
<dbReference type="Proteomes" id="UP000015106">
    <property type="component" value="Chromosome 2"/>
</dbReference>
<protein>
    <submittedName>
        <fullName evidence="1">Uncharacterized protein</fullName>
    </submittedName>
</protein>
<reference evidence="2" key="1">
    <citation type="journal article" date="2013" name="Nature">
        <title>Draft genome of the wheat A-genome progenitor Triticum urartu.</title>
        <authorList>
            <person name="Ling H.Q."/>
            <person name="Zhao S."/>
            <person name="Liu D."/>
            <person name="Wang J."/>
            <person name="Sun H."/>
            <person name="Zhang C."/>
            <person name="Fan H."/>
            <person name="Li D."/>
            <person name="Dong L."/>
            <person name="Tao Y."/>
            <person name="Gao C."/>
            <person name="Wu H."/>
            <person name="Li Y."/>
            <person name="Cui Y."/>
            <person name="Guo X."/>
            <person name="Zheng S."/>
            <person name="Wang B."/>
            <person name="Yu K."/>
            <person name="Liang Q."/>
            <person name="Yang W."/>
            <person name="Lou X."/>
            <person name="Chen J."/>
            <person name="Feng M."/>
            <person name="Jian J."/>
            <person name="Zhang X."/>
            <person name="Luo G."/>
            <person name="Jiang Y."/>
            <person name="Liu J."/>
            <person name="Wang Z."/>
            <person name="Sha Y."/>
            <person name="Zhang B."/>
            <person name="Wu H."/>
            <person name="Tang D."/>
            <person name="Shen Q."/>
            <person name="Xue P."/>
            <person name="Zou S."/>
            <person name="Wang X."/>
            <person name="Liu X."/>
            <person name="Wang F."/>
            <person name="Yang Y."/>
            <person name="An X."/>
            <person name="Dong Z."/>
            <person name="Zhang K."/>
            <person name="Zhang X."/>
            <person name="Luo M.C."/>
            <person name="Dvorak J."/>
            <person name="Tong Y."/>
            <person name="Wang J."/>
            <person name="Yang H."/>
            <person name="Li Z."/>
            <person name="Wang D."/>
            <person name="Zhang A."/>
            <person name="Wang J."/>
        </authorList>
    </citation>
    <scope>NUCLEOTIDE SEQUENCE</scope>
    <source>
        <strain evidence="2">cv. G1812</strain>
    </source>
</reference>
<reference evidence="1" key="3">
    <citation type="submission" date="2022-06" db="UniProtKB">
        <authorList>
            <consortium name="EnsemblPlants"/>
        </authorList>
    </citation>
    <scope>IDENTIFICATION</scope>
</reference>
<organism evidence="1 2">
    <name type="scientific">Triticum urartu</name>
    <name type="common">Red wild einkorn</name>
    <name type="synonym">Crithodium urartu</name>
    <dbReference type="NCBI Taxonomy" id="4572"/>
    <lineage>
        <taxon>Eukaryota</taxon>
        <taxon>Viridiplantae</taxon>
        <taxon>Streptophyta</taxon>
        <taxon>Embryophyta</taxon>
        <taxon>Tracheophyta</taxon>
        <taxon>Spermatophyta</taxon>
        <taxon>Magnoliopsida</taxon>
        <taxon>Liliopsida</taxon>
        <taxon>Poales</taxon>
        <taxon>Poaceae</taxon>
        <taxon>BOP clade</taxon>
        <taxon>Pooideae</taxon>
        <taxon>Triticodae</taxon>
        <taxon>Triticeae</taxon>
        <taxon>Triticinae</taxon>
        <taxon>Triticum</taxon>
    </lineage>
</organism>
<reference evidence="1" key="2">
    <citation type="submission" date="2018-03" db="EMBL/GenBank/DDBJ databases">
        <title>The Triticum urartu genome reveals the dynamic nature of wheat genome evolution.</title>
        <authorList>
            <person name="Ling H."/>
            <person name="Ma B."/>
            <person name="Shi X."/>
            <person name="Liu H."/>
            <person name="Dong L."/>
            <person name="Sun H."/>
            <person name="Cao Y."/>
            <person name="Gao Q."/>
            <person name="Zheng S."/>
            <person name="Li Y."/>
            <person name="Yu Y."/>
            <person name="Du H."/>
            <person name="Qi M."/>
            <person name="Li Y."/>
            <person name="Yu H."/>
            <person name="Cui Y."/>
            <person name="Wang N."/>
            <person name="Chen C."/>
            <person name="Wu H."/>
            <person name="Zhao Y."/>
            <person name="Zhang J."/>
            <person name="Li Y."/>
            <person name="Zhou W."/>
            <person name="Zhang B."/>
            <person name="Hu W."/>
            <person name="Eijk M."/>
            <person name="Tang J."/>
            <person name="Witsenboer H."/>
            <person name="Zhao S."/>
            <person name="Li Z."/>
            <person name="Zhang A."/>
            <person name="Wang D."/>
            <person name="Liang C."/>
        </authorList>
    </citation>
    <scope>NUCLEOTIDE SEQUENCE [LARGE SCALE GENOMIC DNA]</scope>
    <source>
        <strain evidence="1">cv. G1812</strain>
    </source>
</reference>
<accession>A0A8R7PEJ9</accession>